<dbReference type="FunFam" id="2.30.38.10:FF:000001">
    <property type="entry name" value="Non-ribosomal peptide synthetase PvdI"/>
    <property type="match status" value="1"/>
</dbReference>
<dbReference type="EMBL" id="JAFREP010000011">
    <property type="protein sequence ID" value="MBO1319412.1"/>
    <property type="molecule type" value="Genomic_DNA"/>
</dbReference>
<keyword evidence="7" id="KW-1185">Reference proteome</keyword>
<evidence type="ECO:0000256" key="2">
    <source>
        <dbReference type="ARBA" id="ARBA00022450"/>
    </source>
</evidence>
<dbReference type="Gene3D" id="3.40.50.1820">
    <property type="entry name" value="alpha/beta hydrolase"/>
    <property type="match status" value="1"/>
</dbReference>
<dbReference type="NCBIfam" id="NF003417">
    <property type="entry name" value="PRK04813.1"/>
    <property type="match status" value="2"/>
</dbReference>
<feature type="domain" description="Carrier" evidence="5">
    <location>
        <begin position="1034"/>
        <end position="1109"/>
    </location>
</feature>
<comment type="cofactor">
    <cofactor evidence="1">
        <name>pantetheine 4'-phosphate</name>
        <dbReference type="ChEBI" id="CHEBI:47942"/>
    </cofactor>
</comment>
<dbReference type="InterPro" id="IPR020845">
    <property type="entry name" value="AMP-binding_CS"/>
</dbReference>
<dbReference type="Pfam" id="PF00550">
    <property type="entry name" value="PP-binding"/>
    <property type="match status" value="2"/>
</dbReference>
<feature type="domain" description="Carrier" evidence="5">
    <location>
        <begin position="2078"/>
        <end position="2153"/>
    </location>
</feature>
<dbReference type="InterPro" id="IPR029058">
    <property type="entry name" value="AB_hydrolase_fold"/>
</dbReference>
<dbReference type="CDD" id="cd19531">
    <property type="entry name" value="LCL_NRPS-like"/>
    <property type="match status" value="2"/>
</dbReference>
<dbReference type="FunFam" id="3.30.559.10:FF:000012">
    <property type="entry name" value="Non-ribosomal peptide synthetase"/>
    <property type="match status" value="2"/>
</dbReference>
<dbReference type="InterPro" id="IPR041464">
    <property type="entry name" value="TubC_N"/>
</dbReference>
<dbReference type="Gene3D" id="3.40.50.12780">
    <property type="entry name" value="N-terminal domain of ligase-like"/>
    <property type="match status" value="1"/>
</dbReference>
<dbReference type="InterPro" id="IPR036736">
    <property type="entry name" value="ACP-like_sf"/>
</dbReference>
<evidence type="ECO:0000313" key="7">
    <source>
        <dbReference type="Proteomes" id="UP000664417"/>
    </source>
</evidence>
<evidence type="ECO:0000259" key="5">
    <source>
        <dbReference type="PROSITE" id="PS50075"/>
    </source>
</evidence>
<dbReference type="Gene3D" id="3.30.559.30">
    <property type="entry name" value="Nonribosomal peptide synthetase, condensation domain"/>
    <property type="match status" value="2"/>
</dbReference>
<dbReference type="FunFam" id="1.10.1200.10:FF:000016">
    <property type="entry name" value="Non-ribosomal peptide synthase"/>
    <property type="match status" value="1"/>
</dbReference>
<evidence type="ECO:0000256" key="3">
    <source>
        <dbReference type="ARBA" id="ARBA00022553"/>
    </source>
</evidence>
<dbReference type="SUPFAM" id="SSF56801">
    <property type="entry name" value="Acetyl-CoA synthetase-like"/>
    <property type="match status" value="2"/>
</dbReference>
<dbReference type="Pfam" id="PF00668">
    <property type="entry name" value="Condensation"/>
    <property type="match status" value="2"/>
</dbReference>
<dbReference type="InterPro" id="IPR023213">
    <property type="entry name" value="CAT-like_dom_sf"/>
</dbReference>
<dbReference type="InterPro" id="IPR001242">
    <property type="entry name" value="Condensation_dom"/>
</dbReference>
<comment type="caution">
    <text evidence="6">The sequence shown here is derived from an EMBL/GenBank/DDBJ whole genome shotgun (WGS) entry which is preliminary data.</text>
</comment>
<dbReference type="RefSeq" id="WP_207859233.1">
    <property type="nucleotide sequence ID" value="NZ_JAFREP010000011.1"/>
</dbReference>
<dbReference type="Gene3D" id="2.30.38.10">
    <property type="entry name" value="Luciferase, Domain 3"/>
    <property type="match status" value="1"/>
</dbReference>
<dbReference type="FunFam" id="3.40.50.980:FF:000002">
    <property type="entry name" value="Enterobactin synthetase component F"/>
    <property type="match status" value="1"/>
</dbReference>
<dbReference type="Gene3D" id="3.30.300.30">
    <property type="match status" value="2"/>
</dbReference>
<feature type="compositionally biased region" description="Polar residues" evidence="4">
    <location>
        <begin position="1023"/>
        <end position="1037"/>
    </location>
</feature>
<dbReference type="PROSITE" id="PS00012">
    <property type="entry name" value="PHOSPHOPANTETHEINE"/>
    <property type="match status" value="1"/>
</dbReference>
<dbReference type="PANTHER" id="PTHR45527:SF1">
    <property type="entry name" value="FATTY ACID SYNTHASE"/>
    <property type="match status" value="1"/>
</dbReference>
<sequence>MNALTHLLSQLRRAGIKLWTEGGKLKFSAPPGALTPALRDQVVTNKPALIALLEQQAETDDDGPGPQAADRKQPLPTASAQQRLWFLEQLDGPSATYHIPLAWRLEGRIDAGALQQALDTVIQRHENLRTRYERRKGRPYQVIEAEPQTRLQVSDLRKLPPANREPRLQEGLTNDMQQPFDLAAAPPWRISLWRLGDTEQVLALTAHHMVADGAALILLFRELAACYNAARRQTKPDLAPLPLQYADFAVWQQQNLESNRHKRALQFWRKTLRDLPPRLDLPTDYPRPVHGGREALVHRFAVNPELWQRLQHFCTQRGHTPFTVLLAAYKVLLARTAGQNDIVVGTPVANRDLAVWQPLIGLFINTLVLRSQLNMDQAFADWLPQLRDSVLQAREHGHVPFDKLVQITAPERRHGDAPLFQTLFNLELETAGDFDFDGLRKTPHYRPTVTAKFDLLFSIKHAEDGAWIVIEVPAAAYERDTVTALGESYCHLLDALLHQPNQSLQQAPLLPAHRETQLVQGWNQTQKDHGTTWLPDLVRTQAARTPDAVALVFRGEQRCYRDFDQAVDHLAAALHQRGIGRENIVGICLERGFDMVIAIHAVLRAGAAYLPLDPELPKQRLAAMVDQAQPALILTHEAFAALLPSTAPHLALDTNPPAPATFAAPALEGGHAAYLIFTSGSTGQPKGVLVEHRAIHNRIQWMQDAFPLQHDDVVLQKTPFSFDVSVWEFLWPLSVGARLVVAEPGDHRDNRRLCSLIQQEQVTTLHFVPFMLRAFLECDAVTDCISLRRVFASGEALDEALRRRYHQCLAADFFNLYGPTEAAVDVSFHDCTPARREGVVPIGRPIDNLTLYIVDEQGRPVPRGVHGELMIGGLGLARGYIGAPARTAERFVPDPFSDQPGARLYRTGDRARFLSDGSIAFLGRNDFQVKIRGFRLELGEIETLLTRYPGVGAAAVALHTIADNPHLIAWLQGDPETLEPASIQAFMSESLPSHMIPAQFIVRADMPTTSSGKLDRNRLPSPEQAQTATRRYRAPSTTQEQQMCAIWAALLGLPRIGVDDSFFHAGGHSLLATQAVSLIAERMQARLELRDLFAAPTVAEAVQRLQPLQEEPGVSPLQRRTRPAVLPLSFAQQRLWFLERLEAPGPTYNMPAALRIRGNLDMKALFTAVETIIDRHESLRTNFTEVDHMPVQIIHAHQQLEVRRRDLRGLDPDARESAAHEWLQDQANQPFNLEEDALFRMALAQLGERDWVLLVVMHHIVSDGWSQGVLVREFIQLYDAFAAGKPSPLPPLPLQYADFALWQREKMDAREVQRHLAYWAEQLRDIQPLELPTDRPRTPIQSHRGDTTYFELEPETLAPLQALSRDQGVSLFMTLLSAFYILLGRYAGQDDIAVGSPIANRTRRELEGMIGFFVNTLVLRANLSESTDFTSLLAQVKDMCLAAYTHQDLPFEHLADELNPDRDLSRPLWFQVMFNVQQGVPEANSLGDLDVNTWLFTTQTAKFDLTFALHESDTGLYGSMEFNRDLFDRETVDRLLAHYATLLRHIAAAPNTPLNALRLEEPEALVAADHPLTHATWPDWFETVARTHPQRLALDDGQDQLTYAELDQRVNQRAQVLRDMGVARGRCVALALPRGIDFVVSALAVLKADGFYLPLDTHTPAERINQQLADAEPVLLLGSVSDIRLAASARCLTIDQLAERAAHAPGSPPPRENNGEDTAYLMYTSGSSGRPKGVLVPHRALVNHNQAALDLYELDPADRVSQFSSISFDISVEEIFATLVAGACLCPFPQDFDLTPRSFEQRIREQRLSVVNLPTAYWADWSRTQDSPPAGLRAVIIGGEACTPAALQHWRRKSEGRITLFNTYGPTETTIIATAWRDDPDQPIPQVVPIGLPIAGVTCQVLDPKGQPLPTGTPGELAIGGAGLAHGYHNQPAQTDKVFVTDGDGRRYYRSGDRVKRLADGNLVFLGRVDEQVKIRGYRVEPSEVAQNLQGLSGVGQSAVLVQHVEGQARLVGFYTSPTGMNPFRVRAALSRLLPRYMVPALLVCLDSLPTTTTGKVDRQALLGRIPDREAQVGQRRLPEGPTAQTIATIWESVLGVPHIGLDDNFFDLGGSSLPAVRVVTRLQAEWGVDLSIRTLFEAPQLEAFVFTVLRERANLCDEDELEALVAEVPEDRVETFLEALAETL</sequence>
<keyword evidence="2" id="KW-0596">Phosphopantetheine</keyword>
<dbReference type="InterPro" id="IPR010071">
    <property type="entry name" value="AA_adenyl_dom"/>
</dbReference>
<organism evidence="6 7">
    <name type="scientific">Acanthopleuribacter pedis</name>
    <dbReference type="NCBI Taxonomy" id="442870"/>
    <lineage>
        <taxon>Bacteria</taxon>
        <taxon>Pseudomonadati</taxon>
        <taxon>Acidobacteriota</taxon>
        <taxon>Holophagae</taxon>
        <taxon>Acanthopleuribacterales</taxon>
        <taxon>Acanthopleuribacteraceae</taxon>
        <taxon>Acanthopleuribacter</taxon>
    </lineage>
</organism>
<dbReference type="PANTHER" id="PTHR45527">
    <property type="entry name" value="NONRIBOSOMAL PEPTIDE SYNTHETASE"/>
    <property type="match status" value="1"/>
</dbReference>
<protein>
    <submittedName>
        <fullName evidence="6">Amino acid adenylation domain-containing protein</fullName>
    </submittedName>
</protein>
<name>A0A8J7U399_9BACT</name>
<dbReference type="Gene3D" id="3.30.559.10">
    <property type="entry name" value="Chloramphenicol acetyltransferase-like domain"/>
    <property type="match status" value="2"/>
</dbReference>
<dbReference type="Gene3D" id="3.40.50.980">
    <property type="match status" value="2"/>
</dbReference>
<dbReference type="GO" id="GO:0031177">
    <property type="term" value="F:phosphopantetheine binding"/>
    <property type="evidence" value="ECO:0007669"/>
    <property type="project" value="InterPro"/>
</dbReference>
<dbReference type="InterPro" id="IPR020806">
    <property type="entry name" value="PKS_PP-bd"/>
</dbReference>
<dbReference type="SUPFAM" id="SSF52777">
    <property type="entry name" value="CoA-dependent acyltransferases"/>
    <property type="match status" value="4"/>
</dbReference>
<evidence type="ECO:0000313" key="6">
    <source>
        <dbReference type="EMBL" id="MBO1319412.1"/>
    </source>
</evidence>
<dbReference type="Gene3D" id="1.10.1200.10">
    <property type="entry name" value="ACP-like"/>
    <property type="match status" value="1"/>
</dbReference>
<dbReference type="InterPro" id="IPR042099">
    <property type="entry name" value="ANL_N_sf"/>
</dbReference>
<proteinExistence type="predicted"/>
<dbReference type="Proteomes" id="UP000664417">
    <property type="component" value="Unassembled WGS sequence"/>
</dbReference>
<dbReference type="GO" id="GO:0005829">
    <property type="term" value="C:cytosol"/>
    <property type="evidence" value="ECO:0007669"/>
    <property type="project" value="TreeGrafter"/>
</dbReference>
<dbReference type="CDD" id="cd05930">
    <property type="entry name" value="A_NRPS"/>
    <property type="match status" value="1"/>
</dbReference>
<dbReference type="PROSITE" id="PS00455">
    <property type="entry name" value="AMP_BINDING"/>
    <property type="match status" value="2"/>
</dbReference>
<dbReference type="InterPro" id="IPR009081">
    <property type="entry name" value="PP-bd_ACP"/>
</dbReference>
<feature type="region of interest" description="Disordered" evidence="4">
    <location>
        <begin position="1009"/>
        <end position="1037"/>
    </location>
</feature>
<accession>A0A8J7U399</accession>
<dbReference type="Pfam" id="PF18563">
    <property type="entry name" value="TubC_N"/>
    <property type="match status" value="1"/>
</dbReference>
<dbReference type="SMART" id="SM00823">
    <property type="entry name" value="PKS_PP"/>
    <property type="match status" value="2"/>
</dbReference>
<dbReference type="GO" id="GO:0072330">
    <property type="term" value="P:monocarboxylic acid biosynthetic process"/>
    <property type="evidence" value="ECO:0007669"/>
    <property type="project" value="UniProtKB-ARBA"/>
</dbReference>
<dbReference type="PROSITE" id="PS50075">
    <property type="entry name" value="CARRIER"/>
    <property type="match status" value="2"/>
</dbReference>
<dbReference type="Pfam" id="PF00501">
    <property type="entry name" value="AMP-binding"/>
    <property type="match status" value="2"/>
</dbReference>
<evidence type="ECO:0000256" key="1">
    <source>
        <dbReference type="ARBA" id="ARBA00001957"/>
    </source>
</evidence>
<dbReference type="InterPro" id="IPR045851">
    <property type="entry name" value="AMP-bd_C_sf"/>
</dbReference>
<dbReference type="Gene3D" id="1.10.10.1830">
    <property type="entry name" value="Non-ribosomal peptide synthase, adenylation domain"/>
    <property type="match status" value="1"/>
</dbReference>
<dbReference type="FunFam" id="1.10.1200.10:FF:000005">
    <property type="entry name" value="Nonribosomal peptide synthetase 1"/>
    <property type="match status" value="1"/>
</dbReference>
<dbReference type="SUPFAM" id="SSF47336">
    <property type="entry name" value="ACP-like"/>
    <property type="match status" value="2"/>
</dbReference>
<feature type="region of interest" description="Disordered" evidence="4">
    <location>
        <begin position="57"/>
        <end position="76"/>
    </location>
</feature>
<dbReference type="GO" id="GO:0043041">
    <property type="term" value="P:amino acid activation for nonribosomal peptide biosynthetic process"/>
    <property type="evidence" value="ECO:0007669"/>
    <property type="project" value="TreeGrafter"/>
</dbReference>
<gene>
    <name evidence="6" type="ORF">J3U88_13140</name>
</gene>
<dbReference type="GO" id="GO:0003824">
    <property type="term" value="F:catalytic activity"/>
    <property type="evidence" value="ECO:0007669"/>
    <property type="project" value="InterPro"/>
</dbReference>
<dbReference type="GO" id="GO:0044550">
    <property type="term" value="P:secondary metabolite biosynthetic process"/>
    <property type="evidence" value="ECO:0007669"/>
    <property type="project" value="TreeGrafter"/>
</dbReference>
<dbReference type="CDD" id="cd17646">
    <property type="entry name" value="A_NRPS_AB3403-like"/>
    <property type="match status" value="1"/>
</dbReference>
<dbReference type="FunFam" id="3.40.50.12780:FF:000012">
    <property type="entry name" value="Non-ribosomal peptide synthetase"/>
    <property type="match status" value="2"/>
</dbReference>
<dbReference type="InterPro" id="IPR000873">
    <property type="entry name" value="AMP-dep_synth/lig_dom"/>
</dbReference>
<reference evidence="6" key="1">
    <citation type="submission" date="2021-03" db="EMBL/GenBank/DDBJ databases">
        <authorList>
            <person name="Wang G."/>
        </authorList>
    </citation>
    <scope>NUCLEOTIDE SEQUENCE</scope>
    <source>
        <strain evidence="6">KCTC 12899</strain>
    </source>
</reference>
<dbReference type="InterPro" id="IPR044894">
    <property type="entry name" value="TubC_N_sf"/>
</dbReference>
<dbReference type="FunFam" id="3.40.50.980:FF:000001">
    <property type="entry name" value="Non-ribosomal peptide synthetase"/>
    <property type="match status" value="1"/>
</dbReference>
<keyword evidence="3" id="KW-0597">Phosphoprotein</keyword>
<dbReference type="NCBIfam" id="TIGR01733">
    <property type="entry name" value="AA-adenyl-dom"/>
    <property type="match status" value="2"/>
</dbReference>
<evidence type="ECO:0000256" key="4">
    <source>
        <dbReference type="SAM" id="MobiDB-lite"/>
    </source>
</evidence>
<dbReference type="InterPro" id="IPR006162">
    <property type="entry name" value="Ppantetheine_attach_site"/>
</dbReference>